<dbReference type="RefSeq" id="WP_185978451.1">
    <property type="nucleotide sequence ID" value="NZ_JACBGI020000015.1"/>
</dbReference>
<name>A0ABS0C275_9GAMM</name>
<dbReference type="InterPro" id="IPR045886">
    <property type="entry name" value="ThiF/MoeB/HesA"/>
</dbReference>
<organism evidence="2 3">
    <name type="scientific">Thiomicrorhabdus heinhorstiae</name>
    <dbReference type="NCBI Taxonomy" id="2748010"/>
    <lineage>
        <taxon>Bacteria</taxon>
        <taxon>Pseudomonadati</taxon>
        <taxon>Pseudomonadota</taxon>
        <taxon>Gammaproteobacteria</taxon>
        <taxon>Thiotrichales</taxon>
        <taxon>Piscirickettsiaceae</taxon>
        <taxon>Thiomicrorhabdus</taxon>
    </lineage>
</organism>
<reference evidence="2 3" key="1">
    <citation type="submission" date="2020-11" db="EMBL/GenBank/DDBJ databases">
        <title>Sulfur oxidizing isolate from Hospital Hole Sinkhole.</title>
        <authorList>
            <person name="Scott K.M."/>
        </authorList>
    </citation>
    <scope>NUCLEOTIDE SEQUENCE [LARGE SCALE GENOMIC DNA]</scope>
    <source>
        <strain evidence="2 3">HH1</strain>
    </source>
</reference>
<dbReference type="NCBIfam" id="NF004281">
    <property type="entry name" value="PRK05690.1"/>
    <property type="match status" value="1"/>
</dbReference>
<dbReference type="InterPro" id="IPR000594">
    <property type="entry name" value="ThiF_NAD_FAD-bd"/>
</dbReference>
<keyword evidence="3" id="KW-1185">Reference proteome</keyword>
<evidence type="ECO:0000313" key="2">
    <source>
        <dbReference type="EMBL" id="MBF6058306.1"/>
    </source>
</evidence>
<accession>A0ABS0C275</accession>
<evidence type="ECO:0000259" key="1">
    <source>
        <dbReference type="Pfam" id="PF00899"/>
    </source>
</evidence>
<dbReference type="PANTHER" id="PTHR10953:SF102">
    <property type="entry name" value="ADENYLYLTRANSFERASE AND SULFURTRANSFERASE MOCS3"/>
    <property type="match status" value="1"/>
</dbReference>
<comment type="caution">
    <text evidence="2">The sequence shown here is derived from an EMBL/GenBank/DDBJ whole genome shotgun (WGS) entry which is preliminary data.</text>
</comment>
<dbReference type="Proteomes" id="UP001193680">
    <property type="component" value="Unassembled WGS sequence"/>
</dbReference>
<dbReference type="CDD" id="cd00757">
    <property type="entry name" value="ThiF_MoeB_HesA_family"/>
    <property type="match status" value="1"/>
</dbReference>
<dbReference type="GO" id="GO:0016779">
    <property type="term" value="F:nucleotidyltransferase activity"/>
    <property type="evidence" value="ECO:0007669"/>
    <property type="project" value="UniProtKB-KW"/>
</dbReference>
<dbReference type="Gene3D" id="3.40.50.720">
    <property type="entry name" value="NAD(P)-binding Rossmann-like Domain"/>
    <property type="match status" value="1"/>
</dbReference>
<dbReference type="InterPro" id="IPR035985">
    <property type="entry name" value="Ubiquitin-activating_enz"/>
</dbReference>
<dbReference type="EMBL" id="JACBGI020000015">
    <property type="protein sequence ID" value="MBF6058306.1"/>
    <property type="molecule type" value="Genomic_DNA"/>
</dbReference>
<dbReference type="Pfam" id="PF00899">
    <property type="entry name" value="ThiF"/>
    <property type="match status" value="1"/>
</dbReference>
<evidence type="ECO:0000313" key="3">
    <source>
        <dbReference type="Proteomes" id="UP001193680"/>
    </source>
</evidence>
<proteinExistence type="predicted"/>
<protein>
    <submittedName>
        <fullName evidence="2">Molybdopterin-synthase adenylyltransferase MoeB</fullName>
    </submittedName>
</protein>
<dbReference type="PANTHER" id="PTHR10953">
    <property type="entry name" value="UBIQUITIN-ACTIVATING ENZYME E1"/>
    <property type="match status" value="1"/>
</dbReference>
<sequence length="256" mass="27972">MNFEKNELNDEELSRYSRQILLPEIDYSGQLKLAQAHAVIFGLGGLGSPVSLYLAAAGIGKLTLVDFDEVDDSNLQRQIVHREANIGQAKVASAQSNLTQLNRFIEIEAINSRADEKQIQKLVAQADVVLDCTDNFTSRFALNRACLQNKVPLISGAAIRWEGQLSTYDFRKPGGPCYQCLYPNDGGQELTCSQSGVLSPVVGMVGSIQAIEAIKALLDLPTLHGKLMIVDAYSMMIRTLNLKADPNCRQCGCDHG</sequence>
<gene>
    <name evidence="2" type="primary">moeB</name>
    <name evidence="2" type="ORF">H8792_008130</name>
</gene>
<keyword evidence="2" id="KW-0808">Transferase</keyword>
<feature type="domain" description="THIF-type NAD/FAD binding fold" evidence="1">
    <location>
        <begin position="16"/>
        <end position="249"/>
    </location>
</feature>
<dbReference type="SUPFAM" id="SSF69572">
    <property type="entry name" value="Activating enzymes of the ubiquitin-like proteins"/>
    <property type="match status" value="1"/>
</dbReference>
<keyword evidence="2" id="KW-0548">Nucleotidyltransferase</keyword>